<comment type="caution">
    <text evidence="5">The sequence shown here is derived from an EMBL/GenBank/DDBJ whole genome shotgun (WGS) entry which is preliminary data.</text>
</comment>
<feature type="region of interest" description="Disordered" evidence="4">
    <location>
        <begin position="272"/>
        <end position="309"/>
    </location>
</feature>
<keyword evidence="6" id="KW-1185">Reference proteome</keyword>
<protein>
    <submittedName>
        <fullName evidence="5">Uncharacterized protein</fullName>
    </submittedName>
</protein>
<feature type="compositionally biased region" description="Basic and acidic residues" evidence="4">
    <location>
        <begin position="906"/>
        <end position="922"/>
    </location>
</feature>
<reference evidence="5 6" key="1">
    <citation type="journal article" date="2017" name="Curr. Biol.">
        <title>Genome architecture and evolution of a unichromosomal asexual nematode.</title>
        <authorList>
            <person name="Fradin H."/>
            <person name="Zegar C."/>
            <person name="Gutwein M."/>
            <person name="Lucas J."/>
            <person name="Kovtun M."/>
            <person name="Corcoran D."/>
            <person name="Baugh L.R."/>
            <person name="Kiontke K."/>
            <person name="Gunsalus K."/>
            <person name="Fitch D.H."/>
            <person name="Piano F."/>
        </authorList>
    </citation>
    <scope>NUCLEOTIDE SEQUENCE [LARGE SCALE GENOMIC DNA]</scope>
    <source>
        <strain evidence="5">PF1309</strain>
    </source>
</reference>
<accession>A0A2A2JLM9</accession>
<dbReference type="PANTHER" id="PTHR24198:SF165">
    <property type="entry name" value="ANKYRIN REPEAT-CONTAINING PROTEIN-RELATED"/>
    <property type="match status" value="1"/>
</dbReference>
<dbReference type="InterPro" id="IPR002110">
    <property type="entry name" value="Ankyrin_rpt"/>
</dbReference>
<dbReference type="Pfam" id="PF00023">
    <property type="entry name" value="Ank"/>
    <property type="match status" value="1"/>
</dbReference>
<evidence type="ECO:0000256" key="4">
    <source>
        <dbReference type="SAM" id="MobiDB-lite"/>
    </source>
</evidence>
<proteinExistence type="predicted"/>
<name>A0A2A2JLM9_9BILA</name>
<feature type="region of interest" description="Disordered" evidence="4">
    <location>
        <begin position="1296"/>
        <end position="1316"/>
    </location>
</feature>
<feature type="repeat" description="ANK" evidence="3">
    <location>
        <begin position="172"/>
        <end position="205"/>
    </location>
</feature>
<dbReference type="EMBL" id="LIAE01010359">
    <property type="protein sequence ID" value="PAV62557.1"/>
    <property type="molecule type" value="Genomic_DNA"/>
</dbReference>
<dbReference type="Proteomes" id="UP000218231">
    <property type="component" value="Unassembled WGS sequence"/>
</dbReference>
<feature type="region of interest" description="Disordered" evidence="4">
    <location>
        <begin position="784"/>
        <end position="804"/>
    </location>
</feature>
<feature type="repeat" description="ANK" evidence="3">
    <location>
        <begin position="206"/>
        <end position="240"/>
    </location>
</feature>
<feature type="repeat" description="ANK" evidence="3">
    <location>
        <begin position="95"/>
        <end position="127"/>
    </location>
</feature>
<evidence type="ECO:0000256" key="3">
    <source>
        <dbReference type="PROSITE-ProRule" id="PRU00023"/>
    </source>
</evidence>
<feature type="region of interest" description="Disordered" evidence="4">
    <location>
        <begin position="67"/>
        <end position="90"/>
    </location>
</feature>
<keyword evidence="2 3" id="KW-0040">ANK repeat</keyword>
<feature type="region of interest" description="Disordered" evidence="4">
    <location>
        <begin position="904"/>
        <end position="968"/>
    </location>
</feature>
<feature type="compositionally biased region" description="Basic and acidic residues" evidence="4">
    <location>
        <begin position="1298"/>
        <end position="1313"/>
    </location>
</feature>
<gene>
    <name evidence="5" type="ORF">WR25_00175</name>
</gene>
<feature type="compositionally biased region" description="Polar residues" evidence="4">
    <location>
        <begin position="79"/>
        <end position="90"/>
    </location>
</feature>
<feature type="compositionally biased region" description="Basic residues" evidence="4">
    <location>
        <begin position="69"/>
        <end position="78"/>
    </location>
</feature>
<dbReference type="PANTHER" id="PTHR24198">
    <property type="entry name" value="ANKYRIN REPEAT AND PROTEIN KINASE DOMAIN-CONTAINING PROTEIN"/>
    <property type="match status" value="1"/>
</dbReference>
<keyword evidence="1" id="KW-0677">Repeat</keyword>
<dbReference type="PROSITE" id="PS50088">
    <property type="entry name" value="ANK_REPEAT"/>
    <property type="match status" value="3"/>
</dbReference>
<evidence type="ECO:0000256" key="2">
    <source>
        <dbReference type="ARBA" id="ARBA00023043"/>
    </source>
</evidence>
<dbReference type="OrthoDB" id="269822at2759"/>
<dbReference type="PROSITE" id="PS50297">
    <property type="entry name" value="ANK_REP_REGION"/>
    <property type="match status" value="1"/>
</dbReference>
<feature type="compositionally biased region" description="Basic and acidic residues" evidence="4">
    <location>
        <begin position="297"/>
        <end position="309"/>
    </location>
</feature>
<feature type="compositionally biased region" description="Polar residues" evidence="4">
    <location>
        <begin position="278"/>
        <end position="287"/>
    </location>
</feature>
<evidence type="ECO:0000313" key="6">
    <source>
        <dbReference type="Proteomes" id="UP000218231"/>
    </source>
</evidence>
<dbReference type="STRING" id="2018661.A0A2A2JLM9"/>
<dbReference type="Gene3D" id="1.25.40.20">
    <property type="entry name" value="Ankyrin repeat-containing domain"/>
    <property type="match status" value="2"/>
</dbReference>
<dbReference type="SMART" id="SM00248">
    <property type="entry name" value="ANK"/>
    <property type="match status" value="3"/>
</dbReference>
<dbReference type="InterPro" id="IPR036770">
    <property type="entry name" value="Ankyrin_rpt-contain_sf"/>
</dbReference>
<organism evidence="5 6">
    <name type="scientific">Diploscapter pachys</name>
    <dbReference type="NCBI Taxonomy" id="2018661"/>
    <lineage>
        <taxon>Eukaryota</taxon>
        <taxon>Metazoa</taxon>
        <taxon>Ecdysozoa</taxon>
        <taxon>Nematoda</taxon>
        <taxon>Chromadorea</taxon>
        <taxon>Rhabditida</taxon>
        <taxon>Rhabditina</taxon>
        <taxon>Rhabditomorpha</taxon>
        <taxon>Rhabditoidea</taxon>
        <taxon>Rhabditidae</taxon>
        <taxon>Diploscapter</taxon>
    </lineage>
</organism>
<evidence type="ECO:0000256" key="1">
    <source>
        <dbReference type="ARBA" id="ARBA00022737"/>
    </source>
</evidence>
<dbReference type="SUPFAM" id="SSF48403">
    <property type="entry name" value="Ankyrin repeat"/>
    <property type="match status" value="1"/>
</dbReference>
<evidence type="ECO:0000313" key="5">
    <source>
        <dbReference type="EMBL" id="PAV62557.1"/>
    </source>
</evidence>
<sequence>MEIYSPPFYYRDDRKASVTQNLSEIMLEAIHYEDVNLVERLLVAHNSKQPMSTSPSIGSTNTLTELAQRRHGQTHRRSNASSTVSTHSGGKSTCAVMNTLHMAVAHKQREIVELLLKSGYDPNAPATCHCKGNCTATGNIPLTSIMPKSPRHHSVTPELCSTCSQLRVVSIVDQTPLGVAVRAQCSGELIALLIAYGADVNVGDEDGNTPLMLAVRESPLNWPCLHTLIFFGAQIEQKNMRGICPLDLAPELKKLQQICVEELFKAACSGDSEPPSRATVNATSSSSTHKHFNRLQVDNEQKLEERRRKEMRERDGDRYEWPEVEVWNWNDRIGTAECRGRMAEAESEWSFVAADPVMDCVSWEQAWELLKKMAANPECLDSIVNSLSKFATQMENTSSSIDRDMFDSHMGGLLHKMIHTAIEDYESSTPTYKRQKRLHLVWLLSQIAVFCYSFLQKSGTSRQFSALSTLNKIIDAGLVHDLFSFNDVVFHSSRILNRSHDFDSNDDAPSPCESFASNCDQNSTVDHVFVYGASYKAGDQSPSPTRAPPIRHKTDLMNAFSEMDPSQVIVSLHNAITMQNREAGARPVCSPAHRWRQCCSHCTQILIARLLLFLTHIRKFRLRLADRHQLRSLVTLLDVTLDPQLLCLLLQCLALLTLDSSTHSTFIDLQIDDILLQFLLPADDWYYTNHSTKYGLFVKYHAARVLVYVGLGDRVGSRVNLFSMAGFEPATANNKPANQNEDDFICETCATPRNMATFSRSAMSVEGILLKVLQMVKQSQHLSAASATEPITEESPSANSPPAILPEEHEQKQILERKKEQLSQLGCQILVSFEQLEAHLCKLGLVLDSVLLLRLLLHKLSWDLGLVTKKRVAVVDQIHNHKSINDPRAHSSCSLGASTRNFGKSKSFDRREDGSKNDKNYLRVDQGSRSSRRVHIRRSSSVEIIRPKRLSSGAKEMKNRERRKRSGVSVVREKLCGRKASACVGVRGCMQMQVRCRCEGLQVDADAGDSNESNTSGSDAVIEFTRRLQNYPLTRREATYRTSELQDSNESKSKSIGYSFLPELEIQGASPPRSPCPLVGQPSFDDPTTVLIDGRRPSSPQAIPGLPQIEIRRPSALSQFEFGYFVNSPELSGSEVSDCAPLLLTGQLESRKSSDETSLGGWSSRASSALSQRSSRSSVGLRLSTYSADFQCVRQLILNLLNIYTKRNNNVVSTMKESADVFRQVLNSPQHPTVKNWCAEIIHLVTTHVDAEEPTQAENNEQLNDEYLEAAEFGSRIRQVCDHMRVLLGNSRILSTNDNREQHDSVPERDRPRPNNRYELAKSSLSVCCIVDADFTVTPTFHKLRCLSSNFPPTRLSSSTKSRRNSAVIARHNSFCSLHILSSVLPNAIMRPIRRHSRAGSLGKLQHFICTGCRQQLRHRFSLPSKGMSGSEEFVAQTGKFGGKELNSLLFPTKAQRVKIVSLTNERFYTYNCVAAALRFYKVIKMDEGCNANASLLQPRLSFNLKEKAVMKISKLARSKSAILKRQSSFSEPSFDFSDTKTIIYKL</sequence>